<keyword evidence="1" id="KW-0812">Transmembrane</keyword>
<dbReference type="GO" id="GO:0006281">
    <property type="term" value="P:DNA repair"/>
    <property type="evidence" value="ECO:0007669"/>
    <property type="project" value="InterPro"/>
</dbReference>
<dbReference type="GO" id="GO:0015628">
    <property type="term" value="P:protein secretion by the type II secretion system"/>
    <property type="evidence" value="ECO:0000318"/>
    <property type="project" value="GO_Central"/>
</dbReference>
<dbReference type="PANTHER" id="PTHR21180:SF32">
    <property type="entry name" value="ENDONUCLEASE_EXONUCLEASE_PHOSPHATASE FAMILY DOMAIN-CONTAINING PROTEIN 1"/>
    <property type="match status" value="1"/>
</dbReference>
<dbReference type="InterPro" id="IPR010994">
    <property type="entry name" value="RuvA_2-like"/>
</dbReference>
<dbReference type="Pfam" id="PF10531">
    <property type="entry name" value="SLBB"/>
    <property type="match status" value="1"/>
</dbReference>
<dbReference type="InterPro" id="IPR051675">
    <property type="entry name" value="Endo/Exo/Phosphatase_dom_1"/>
</dbReference>
<evidence type="ECO:0000259" key="2">
    <source>
        <dbReference type="SMART" id="SM00278"/>
    </source>
</evidence>
<dbReference type="GO" id="GO:0015627">
    <property type="term" value="C:type II protein secretion system complex"/>
    <property type="evidence" value="ECO:0000318"/>
    <property type="project" value="GO_Central"/>
</dbReference>
<dbReference type="FunCoup" id="A9WHJ9">
    <property type="interactions" value="15"/>
</dbReference>
<dbReference type="PATRIC" id="fig|324602.8.peg.3531"/>
<feature type="domain" description="Helix-hairpin-helix DNA-binding motif class 1" evidence="2">
    <location>
        <begin position="178"/>
        <end position="197"/>
    </location>
</feature>
<dbReference type="GO" id="GO:0003677">
    <property type="term" value="F:DNA binding"/>
    <property type="evidence" value="ECO:0007669"/>
    <property type="project" value="UniProtKB-KW"/>
</dbReference>
<sequence>MDDQYIPALPWYRRPQRLIAIVCAVIGGLLIAFGPEMRFIIASDEAPAVLDDQMLKLPTPTVALAVVYVSGAVAAPDVYRLPLNARVIDVLQAAGGLTDQADISGLNLAALVRDGEHIRVPFAGEAVALLVADVQQTGLLDLNRASAADLEELPGVGATLAARIIERRETQGPYRSVEELREVSGIGEKLFAQIAPLVTIGP</sequence>
<dbReference type="RefSeq" id="WP_012258978.1">
    <property type="nucleotide sequence ID" value="NC_010175.1"/>
</dbReference>
<dbReference type="HOGENOM" id="CLU_052011_1_1_0"/>
<dbReference type="Pfam" id="PF12836">
    <property type="entry name" value="HHH_3"/>
    <property type="match status" value="1"/>
</dbReference>
<keyword evidence="1" id="KW-0472">Membrane</keyword>
<keyword evidence="4" id="KW-1185">Reference proteome</keyword>
<evidence type="ECO:0000256" key="1">
    <source>
        <dbReference type="SAM" id="Phobius"/>
    </source>
</evidence>
<evidence type="ECO:0000313" key="4">
    <source>
        <dbReference type="Proteomes" id="UP000002008"/>
    </source>
</evidence>
<gene>
    <name evidence="3" type="ordered locus">Caur_3127</name>
</gene>
<dbReference type="PANTHER" id="PTHR21180">
    <property type="entry name" value="ENDONUCLEASE/EXONUCLEASE/PHOSPHATASE FAMILY DOMAIN-CONTAINING PROTEIN 1"/>
    <property type="match status" value="1"/>
</dbReference>
<dbReference type="Proteomes" id="UP000002008">
    <property type="component" value="Chromosome"/>
</dbReference>
<proteinExistence type="predicted"/>
<accession>A9WHJ9</accession>
<reference evidence="4" key="1">
    <citation type="journal article" date="2011" name="BMC Genomics">
        <title>Complete genome sequence of the filamentous anoxygenic phototrophic bacterium Chloroflexus aurantiacus.</title>
        <authorList>
            <person name="Tang K.H."/>
            <person name="Barry K."/>
            <person name="Chertkov O."/>
            <person name="Dalin E."/>
            <person name="Han C.S."/>
            <person name="Hauser L.J."/>
            <person name="Honchak B.M."/>
            <person name="Karbach L.E."/>
            <person name="Land M.L."/>
            <person name="Lapidus A."/>
            <person name="Larimer F.W."/>
            <person name="Mikhailova N."/>
            <person name="Pitluck S."/>
            <person name="Pierson B.K."/>
            <person name="Blankenship R.E."/>
        </authorList>
    </citation>
    <scope>NUCLEOTIDE SEQUENCE [LARGE SCALE GENOMIC DNA]</scope>
    <source>
        <strain evidence="4">ATCC 29366 / DSM 635 / J-10-fl</strain>
    </source>
</reference>
<dbReference type="eggNOG" id="COG1555">
    <property type="taxonomic scope" value="Bacteria"/>
</dbReference>
<dbReference type="KEGG" id="cau:Caur_3127"/>
<protein>
    <submittedName>
        <fullName evidence="3">Helix-hairpin-helix DNA-binding class 1</fullName>
    </submittedName>
</protein>
<name>A9WHJ9_CHLAA</name>
<organism evidence="3 4">
    <name type="scientific">Chloroflexus aurantiacus (strain ATCC 29366 / DSM 635 / J-10-fl)</name>
    <dbReference type="NCBI Taxonomy" id="324602"/>
    <lineage>
        <taxon>Bacteria</taxon>
        <taxon>Bacillati</taxon>
        <taxon>Chloroflexota</taxon>
        <taxon>Chloroflexia</taxon>
        <taxon>Chloroflexales</taxon>
        <taxon>Chloroflexineae</taxon>
        <taxon>Chloroflexaceae</taxon>
        <taxon>Chloroflexus</taxon>
    </lineage>
</organism>
<dbReference type="Gene3D" id="1.10.150.310">
    <property type="entry name" value="Tex RuvX-like domain-like"/>
    <property type="match status" value="1"/>
</dbReference>
<dbReference type="InterPro" id="IPR003583">
    <property type="entry name" value="Hlx-hairpin-Hlx_DNA-bd_motif"/>
</dbReference>
<dbReference type="SUPFAM" id="SSF47781">
    <property type="entry name" value="RuvA domain 2-like"/>
    <property type="match status" value="1"/>
</dbReference>
<keyword evidence="3" id="KW-0238">DNA-binding</keyword>
<dbReference type="EnsemblBacteria" id="ABY36325">
    <property type="protein sequence ID" value="ABY36325"/>
    <property type="gene ID" value="Caur_3127"/>
</dbReference>
<evidence type="ECO:0000313" key="3">
    <source>
        <dbReference type="EMBL" id="ABY36325.1"/>
    </source>
</evidence>
<dbReference type="InterPro" id="IPR019554">
    <property type="entry name" value="Soluble_ligand-bd"/>
</dbReference>
<feature type="transmembrane region" description="Helical" evidence="1">
    <location>
        <begin position="61"/>
        <end position="79"/>
    </location>
</feature>
<feature type="domain" description="Helix-hairpin-helix DNA-binding motif class 1" evidence="2">
    <location>
        <begin position="148"/>
        <end position="167"/>
    </location>
</feature>
<dbReference type="EMBL" id="CP000909">
    <property type="protein sequence ID" value="ABY36325.1"/>
    <property type="molecule type" value="Genomic_DNA"/>
</dbReference>
<dbReference type="STRING" id="324602.Caur_3127"/>
<dbReference type="SMART" id="SM00278">
    <property type="entry name" value="HhH1"/>
    <property type="match status" value="2"/>
</dbReference>
<dbReference type="Gene3D" id="3.10.560.10">
    <property type="entry name" value="Outer membrane lipoprotein wza domain like"/>
    <property type="match status" value="1"/>
</dbReference>
<feature type="transmembrane region" description="Helical" evidence="1">
    <location>
        <begin position="18"/>
        <end position="41"/>
    </location>
</feature>
<dbReference type="InParanoid" id="A9WHJ9"/>
<keyword evidence="1" id="KW-1133">Transmembrane helix</keyword>
<dbReference type="AlphaFoldDB" id="A9WHJ9"/>